<dbReference type="Pfam" id="PF00149">
    <property type="entry name" value="Metallophos"/>
    <property type="match status" value="1"/>
</dbReference>
<keyword evidence="3" id="KW-0964">Secreted</keyword>
<keyword evidence="8" id="KW-0325">Glycoprotein</keyword>
<reference evidence="17" key="1">
    <citation type="submission" date="2025-04" db="UniProtKB">
        <authorList>
            <consortium name="RefSeq"/>
        </authorList>
    </citation>
    <scope>IDENTIFICATION</scope>
    <source>
        <tissue evidence="17">Whole insect</tissue>
    </source>
</reference>
<dbReference type="InterPro" id="IPR029052">
    <property type="entry name" value="Metallo-depent_PP-like"/>
</dbReference>
<dbReference type="InterPro" id="IPR011001">
    <property type="entry name" value="Saposin-like"/>
</dbReference>
<evidence type="ECO:0000256" key="1">
    <source>
        <dbReference type="ARBA" id="ARBA00004613"/>
    </source>
</evidence>
<feature type="disulfide bond" evidence="11">
    <location>
        <begin position="74"/>
        <end position="152"/>
    </location>
</feature>
<dbReference type="AlphaFoldDB" id="A0A6P7GHZ5"/>
<dbReference type="InParanoid" id="A0A6P7GHZ5"/>
<reference evidence="15" key="2">
    <citation type="submission" date="2025-05" db="UniProtKB">
        <authorList>
            <consortium name="EnsemblMetazoa"/>
        </authorList>
    </citation>
    <scope>IDENTIFICATION</scope>
</reference>
<keyword evidence="5 12" id="KW-0732">Signal</keyword>
<keyword evidence="11" id="KW-1015">Disulfide bond</keyword>
<comment type="function">
    <text evidence="9">Converts sphingomyelin to ceramide.</text>
</comment>
<comment type="catalytic activity">
    <reaction evidence="9">
        <text>a sphingomyelin + H2O = phosphocholine + an N-acylsphing-4-enine + H(+)</text>
        <dbReference type="Rhea" id="RHEA:19253"/>
        <dbReference type="ChEBI" id="CHEBI:15377"/>
        <dbReference type="ChEBI" id="CHEBI:15378"/>
        <dbReference type="ChEBI" id="CHEBI:17636"/>
        <dbReference type="ChEBI" id="CHEBI:52639"/>
        <dbReference type="ChEBI" id="CHEBI:295975"/>
        <dbReference type="EC" id="3.1.4.12"/>
    </reaction>
</comment>
<feature type="signal peptide" evidence="12">
    <location>
        <begin position="1"/>
        <end position="19"/>
    </location>
</feature>
<comment type="cofactor">
    <cofactor evidence="10">
        <name>Zn(2+)</name>
        <dbReference type="ChEBI" id="CHEBI:29105"/>
    </cofactor>
    <text evidence="10">Binds 2 Zn(2+) ions per subunit.</text>
</comment>
<dbReference type="GO" id="GO:0006685">
    <property type="term" value="P:sphingomyelin catabolic process"/>
    <property type="evidence" value="ECO:0007669"/>
    <property type="project" value="UniProtKB-UniRule"/>
</dbReference>
<dbReference type="GO" id="GO:0061750">
    <property type="term" value="F:acid sphingomyelin phosphodiesterase activity"/>
    <property type="evidence" value="ECO:0007669"/>
    <property type="project" value="TreeGrafter"/>
</dbReference>
<evidence type="ECO:0000256" key="8">
    <source>
        <dbReference type="ARBA" id="ARBA00023180"/>
    </source>
</evidence>
<feature type="domain" description="Calcineurin-like phosphoesterase" evidence="13">
    <location>
        <begin position="183"/>
        <end position="443"/>
    </location>
</feature>
<keyword evidence="7 10" id="KW-0862">Zinc</keyword>
<keyword evidence="4 10" id="KW-0479">Metal-binding</keyword>
<evidence type="ECO:0000256" key="10">
    <source>
        <dbReference type="PIRSR" id="PIRSR000948-1"/>
    </source>
</evidence>
<evidence type="ECO:0000256" key="6">
    <source>
        <dbReference type="ARBA" id="ARBA00022801"/>
    </source>
</evidence>
<evidence type="ECO:0000256" key="7">
    <source>
        <dbReference type="ARBA" id="ARBA00022833"/>
    </source>
</evidence>
<feature type="disulfide bond" evidence="11">
    <location>
        <begin position="77"/>
        <end position="143"/>
    </location>
</feature>
<feature type="domain" description="Sphingomyelin phosphodiesterase C-terminal" evidence="14">
    <location>
        <begin position="468"/>
        <end position="583"/>
    </location>
</feature>
<dbReference type="FunCoup" id="A0A6P7GHZ5">
    <property type="interactions" value="48"/>
</dbReference>
<dbReference type="EnsemblMetazoa" id="XM_028287619.2">
    <property type="protein sequence ID" value="XP_028143420.1"/>
    <property type="gene ID" value="LOC114337214"/>
</dbReference>
<keyword evidence="6 9" id="KW-0378">Hydrolase</keyword>
<dbReference type="GO" id="GO:0046872">
    <property type="term" value="F:metal ion binding"/>
    <property type="evidence" value="ECO:0007669"/>
    <property type="project" value="UniProtKB-KW"/>
</dbReference>
<feature type="binding site" evidence="10">
    <location>
        <position position="442"/>
    </location>
    <ligand>
        <name>Zn(2+)</name>
        <dbReference type="ChEBI" id="CHEBI:29105"/>
        <label>1</label>
    </ligand>
</feature>
<dbReference type="GO" id="GO:0005764">
    <property type="term" value="C:lysosome"/>
    <property type="evidence" value="ECO:0007669"/>
    <property type="project" value="TreeGrafter"/>
</dbReference>
<dbReference type="PANTHER" id="PTHR10340:SF29">
    <property type="entry name" value="SPHINGOMYELIN PHOSPHODIESTERASE"/>
    <property type="match status" value="1"/>
</dbReference>
<keyword evidence="16" id="KW-1185">Reference proteome</keyword>
<dbReference type="PIRSF" id="PIRSF000948">
    <property type="entry name" value="Sphingomy_PDE"/>
    <property type="match status" value="1"/>
</dbReference>
<feature type="disulfide bond" evidence="11">
    <location>
        <begin position="366"/>
        <end position="414"/>
    </location>
</feature>
<dbReference type="EC" id="3.1.4.12" evidence="9"/>
<evidence type="ECO:0000256" key="11">
    <source>
        <dbReference type="PIRSR" id="PIRSR000948-2"/>
    </source>
</evidence>
<dbReference type="GO" id="GO:0005615">
    <property type="term" value="C:extracellular space"/>
    <property type="evidence" value="ECO:0007669"/>
    <property type="project" value="TreeGrafter"/>
</dbReference>
<feature type="binding site" evidence="10">
    <location>
        <position position="260"/>
    </location>
    <ligand>
        <name>Zn(2+)</name>
        <dbReference type="ChEBI" id="CHEBI:29105"/>
        <label>1</label>
    </ligand>
</feature>
<feature type="binding site" evidence="10">
    <location>
        <position position="191"/>
    </location>
    <ligand>
        <name>Zn(2+)</name>
        <dbReference type="ChEBI" id="CHEBI:29105"/>
        <label>1</label>
    </ligand>
</feature>
<evidence type="ECO:0000256" key="2">
    <source>
        <dbReference type="ARBA" id="ARBA00008234"/>
    </source>
</evidence>
<feature type="binding site" evidence="10">
    <location>
        <position position="299"/>
    </location>
    <ligand>
        <name>Zn(2+)</name>
        <dbReference type="ChEBI" id="CHEBI:29105"/>
        <label>2</label>
    </ligand>
</feature>
<feature type="chain" id="PRO_5028454714" description="Sphingomyelin phosphodiesterase" evidence="12">
    <location>
        <begin position="20"/>
        <end position="607"/>
    </location>
</feature>
<evidence type="ECO:0000313" key="17">
    <source>
        <dbReference type="RefSeq" id="XP_028143420.1"/>
    </source>
</evidence>
<evidence type="ECO:0000256" key="9">
    <source>
        <dbReference type="PIRNR" id="PIRNR000948"/>
    </source>
</evidence>
<dbReference type="InterPro" id="IPR045473">
    <property type="entry name" value="ASM_C"/>
</dbReference>
<feature type="disulfide bond" evidence="11">
    <location>
        <begin position="204"/>
        <end position="209"/>
    </location>
</feature>
<dbReference type="InterPro" id="IPR041805">
    <property type="entry name" value="ASMase/PPN1_MPP"/>
</dbReference>
<evidence type="ECO:0000256" key="5">
    <source>
        <dbReference type="ARBA" id="ARBA00022729"/>
    </source>
</evidence>
<dbReference type="GO" id="GO:0046513">
    <property type="term" value="P:ceramide biosynthetic process"/>
    <property type="evidence" value="ECO:0007669"/>
    <property type="project" value="TreeGrafter"/>
</dbReference>
<comment type="similarity">
    <text evidence="2 9">Belongs to the acid sphingomyelinase family.</text>
</comment>
<feature type="binding site" evidence="10">
    <location>
        <position position="260"/>
    </location>
    <ligand>
        <name>Zn(2+)</name>
        <dbReference type="ChEBI" id="CHEBI:29105"/>
        <label>2</label>
    </ligand>
</feature>
<protein>
    <recommendedName>
        <fullName evidence="9">Sphingomyelin phosphodiesterase</fullName>
        <ecNumber evidence="9">3.1.4.12</ecNumber>
    </recommendedName>
</protein>
<dbReference type="SUPFAM" id="SSF56300">
    <property type="entry name" value="Metallo-dependent phosphatases"/>
    <property type="match status" value="1"/>
</dbReference>
<evidence type="ECO:0000259" key="14">
    <source>
        <dbReference type="Pfam" id="PF19272"/>
    </source>
</evidence>
<evidence type="ECO:0000259" key="13">
    <source>
        <dbReference type="Pfam" id="PF00149"/>
    </source>
</evidence>
<feature type="binding site" evidence="10">
    <location>
        <position position="440"/>
    </location>
    <ligand>
        <name>Zn(2+)</name>
        <dbReference type="ChEBI" id="CHEBI:29105"/>
        <label>2</label>
    </ligand>
</feature>
<dbReference type="RefSeq" id="XP_028143420.1">
    <property type="nucleotide sequence ID" value="XM_028287619.1"/>
</dbReference>
<dbReference type="Gene3D" id="3.60.21.10">
    <property type="match status" value="1"/>
</dbReference>
<dbReference type="GO" id="GO:0016020">
    <property type="term" value="C:membrane"/>
    <property type="evidence" value="ECO:0007669"/>
    <property type="project" value="GOC"/>
</dbReference>
<organism evidence="17">
    <name type="scientific">Diabrotica virgifera virgifera</name>
    <name type="common">western corn rootworm</name>
    <dbReference type="NCBI Taxonomy" id="50390"/>
    <lineage>
        <taxon>Eukaryota</taxon>
        <taxon>Metazoa</taxon>
        <taxon>Ecdysozoa</taxon>
        <taxon>Arthropoda</taxon>
        <taxon>Hexapoda</taxon>
        <taxon>Insecta</taxon>
        <taxon>Pterygota</taxon>
        <taxon>Neoptera</taxon>
        <taxon>Endopterygota</taxon>
        <taxon>Coleoptera</taxon>
        <taxon>Polyphaga</taxon>
        <taxon>Cucujiformia</taxon>
        <taxon>Chrysomeloidea</taxon>
        <taxon>Chrysomelidae</taxon>
        <taxon>Galerucinae</taxon>
        <taxon>Diabroticina</taxon>
        <taxon>Diabroticites</taxon>
        <taxon>Diabrotica</taxon>
    </lineage>
</organism>
<dbReference type="OrthoDB" id="282973at2759"/>
<evidence type="ECO:0000256" key="12">
    <source>
        <dbReference type="SAM" id="SignalP"/>
    </source>
</evidence>
<name>A0A6P7GHZ5_DIAVI</name>
<gene>
    <name evidence="17" type="primary">LOC114337214</name>
</gene>
<feature type="binding site" evidence="10">
    <location>
        <position position="189"/>
    </location>
    <ligand>
        <name>Zn(2+)</name>
        <dbReference type="ChEBI" id="CHEBI:29105"/>
        <label>1</label>
    </ligand>
</feature>
<proteinExistence type="inferred from homology"/>
<dbReference type="GeneID" id="114337214"/>
<keyword evidence="9" id="KW-0326">Glycosidase</keyword>
<evidence type="ECO:0000313" key="16">
    <source>
        <dbReference type="Proteomes" id="UP001652700"/>
    </source>
</evidence>
<dbReference type="InterPro" id="IPR004843">
    <property type="entry name" value="Calcineurin-like_PHP"/>
</dbReference>
<feature type="disulfide bond" evidence="11">
    <location>
        <begin position="105"/>
        <end position="116"/>
    </location>
</feature>
<evidence type="ECO:0000256" key="3">
    <source>
        <dbReference type="ARBA" id="ARBA00022525"/>
    </source>
</evidence>
<dbReference type="SUPFAM" id="SSF47862">
    <property type="entry name" value="Saposin"/>
    <property type="match status" value="1"/>
</dbReference>
<sequence length="607" mass="70226">MKTVLVLSIATILLHFVICVSIGKEDAFKQMTKGLLEYRKTGTPPQYLKSAVEKYNKPNYFLVPTGTFDKSEVCYTCALIVDMFKHHRADGMSDEEFKKELLGFCNLYKVYPERVCKGRVDLNAPIFLYIMDNTPNLTGIDACGMALQYDDCALGTRYNWTVNVPPPTQTIKTKKVTAEKPFNILHITDIHYDPRYTVGKQNTCNEPVCCQDDQPNATTAGEACGYWSDYINADIPWRTVVNALEQTKNHNYDYVYFTGDIVPHRLWDTSVEDNSKIISQILDAFADYYKVPVYPSLGNHEANPVDNYSEETDPSLSSKWLYDLLFQKLSKWMPIDEVKDTILKGGYYTVSPKNGLRVVVLNNNVCNSGNWWIIHQPNDPYDQLKWLSNVLLKAEQDNERVHLLYHMPSGQDECYRVWSREYRKIIERFSTIIAVQFNGHTHRDEFYVYYSKSNSSKAINMAWNGASVVTYDKANPSYKVFSIDGNTFDALDFEEWTFNLTLANLNPNKNPEWYKLYSFKNAFGVKSLEAQEINDLVMRMTQKHELLDQYYRYKFRDGDIALKEGCDDDCKKDLLCRMVKTEYGDDEVCEKVKELYDRNKDIQVLAA</sequence>
<dbReference type="CDD" id="cd00842">
    <property type="entry name" value="MPP_ASMase"/>
    <property type="match status" value="1"/>
</dbReference>
<feature type="binding site" evidence="10">
    <location>
        <position position="406"/>
    </location>
    <ligand>
        <name>Zn(2+)</name>
        <dbReference type="ChEBI" id="CHEBI:29105"/>
        <label>2</label>
    </ligand>
</feature>
<dbReference type="PANTHER" id="PTHR10340">
    <property type="entry name" value="SPHINGOMYELIN PHOSPHODIESTERASE"/>
    <property type="match status" value="1"/>
</dbReference>
<dbReference type="InterPro" id="IPR011160">
    <property type="entry name" value="Sphingomy_PDE"/>
</dbReference>
<evidence type="ECO:0000313" key="15">
    <source>
        <dbReference type="EnsemblMetazoa" id="XP_028143420.1"/>
    </source>
</evidence>
<comment type="subcellular location">
    <subcellularLocation>
        <location evidence="1">Secreted</location>
    </subcellularLocation>
</comment>
<dbReference type="Proteomes" id="UP001652700">
    <property type="component" value="Unplaced"/>
</dbReference>
<feature type="disulfide bond" evidence="11">
    <location>
        <begin position="566"/>
        <end position="570"/>
    </location>
</feature>
<dbReference type="Pfam" id="PF19272">
    <property type="entry name" value="ASMase_C"/>
    <property type="match status" value="1"/>
</dbReference>
<accession>A0A6P7GHZ5</accession>
<dbReference type="KEGG" id="dvv:114337214"/>
<evidence type="ECO:0000256" key="4">
    <source>
        <dbReference type="ARBA" id="ARBA00022723"/>
    </source>
</evidence>
<dbReference type="GO" id="GO:0016798">
    <property type="term" value="F:hydrolase activity, acting on glycosyl bonds"/>
    <property type="evidence" value="ECO:0007669"/>
    <property type="project" value="UniProtKB-KW"/>
</dbReference>